<feature type="transmembrane region" description="Helical" evidence="12">
    <location>
        <begin position="175"/>
        <end position="193"/>
    </location>
</feature>
<keyword evidence="12" id="KW-0472">Membrane</keyword>
<dbReference type="GO" id="GO:0006666">
    <property type="term" value="P:3-keto-sphinganine metabolic process"/>
    <property type="evidence" value="ECO:0007669"/>
    <property type="project" value="InterPro"/>
</dbReference>
<dbReference type="GO" id="GO:0030148">
    <property type="term" value="P:sphingolipid biosynthetic process"/>
    <property type="evidence" value="ECO:0007669"/>
    <property type="project" value="InterPro"/>
</dbReference>
<keyword evidence="8" id="KW-0443">Lipid metabolism</keyword>
<evidence type="ECO:0000256" key="12">
    <source>
        <dbReference type="SAM" id="Phobius"/>
    </source>
</evidence>
<evidence type="ECO:0000256" key="8">
    <source>
        <dbReference type="ARBA" id="ARBA00023098"/>
    </source>
</evidence>
<keyword evidence="6" id="KW-0746">Sphingolipid metabolism</keyword>
<keyword evidence="12" id="KW-0812">Transmembrane</keyword>
<dbReference type="InterPro" id="IPR036291">
    <property type="entry name" value="NAD(P)-bd_dom_sf"/>
</dbReference>
<dbReference type="CDD" id="cd08939">
    <property type="entry name" value="KDSR-like_SDR_c"/>
    <property type="match status" value="1"/>
</dbReference>
<keyword evidence="12" id="KW-1133">Transmembrane helix</keyword>
<keyword evidence="14" id="KW-1185">Reference proteome</keyword>
<gene>
    <name evidence="13" type="ORF">BXZ70DRAFT_912998</name>
</gene>
<evidence type="ECO:0000256" key="11">
    <source>
        <dbReference type="ARBA" id="ARBA00048930"/>
    </source>
</evidence>
<comment type="function">
    <text evidence="10">Catalyzes the reduction of 3'-oxosphinganine (3-ketodihydrosphingosine/KDS) to sphinganine (dihydrosphingosine/DHS), the second step of de novo sphingolipid biosynthesis.</text>
</comment>
<keyword evidence="4" id="KW-0256">Endoplasmic reticulum</keyword>
<comment type="caution">
    <text evidence="13">The sequence shown here is derived from an EMBL/GenBank/DDBJ whole genome shotgun (WGS) entry which is preliminary data.</text>
</comment>
<evidence type="ECO:0000256" key="3">
    <source>
        <dbReference type="ARBA" id="ARBA00004991"/>
    </source>
</evidence>
<dbReference type="SUPFAM" id="SSF51735">
    <property type="entry name" value="NAD(P)-binding Rossmann-fold domains"/>
    <property type="match status" value="1"/>
</dbReference>
<evidence type="ECO:0000256" key="5">
    <source>
        <dbReference type="ARBA" id="ARBA00022857"/>
    </source>
</evidence>
<dbReference type="Pfam" id="PF00106">
    <property type="entry name" value="adh_short"/>
    <property type="match status" value="1"/>
</dbReference>
<evidence type="ECO:0000256" key="6">
    <source>
        <dbReference type="ARBA" id="ARBA00022919"/>
    </source>
</evidence>
<protein>
    <recommendedName>
        <fullName evidence="9">3-dehydrosphinganine reductase</fullName>
        <ecNumber evidence="9">1.1.1.102</ecNumber>
    </recommendedName>
</protein>
<sequence>MHPALLAIAAVVSSFLLYDLSGMFFKKKWDLRGKHCYVTGGTAGLGLALAIKLTKSGANVSIVARNQERLDKALKELEAVRQSPDQILKVYSYSVHTSAAAEASLEAACKPYGGRAPDALFLCAGTARPGFFVEQDEASLKQSFDEIYWLSAFPALAASKRIARESESEAKGKKIVFVSSVLGYFSMVGYSTYAPAKFALRGLAETLQSELQLYGVGVHIFFPGTIFSPGLDTENKTKPKVTLKIEESDDGMSPERWADELLKGVRDGDFHVAGDFIGKVFRSATRGASPSTRSWIVDFVFLLIGVFAIPPWRKGVDKTVKAHIPEHREYLAERGLGPL</sequence>
<evidence type="ECO:0000256" key="4">
    <source>
        <dbReference type="ARBA" id="ARBA00022824"/>
    </source>
</evidence>
<proteinExistence type="predicted"/>
<organism evidence="13 14">
    <name type="scientific">Cristinia sonorae</name>
    <dbReference type="NCBI Taxonomy" id="1940300"/>
    <lineage>
        <taxon>Eukaryota</taxon>
        <taxon>Fungi</taxon>
        <taxon>Dikarya</taxon>
        <taxon>Basidiomycota</taxon>
        <taxon>Agaricomycotina</taxon>
        <taxon>Agaricomycetes</taxon>
        <taxon>Agaricomycetidae</taxon>
        <taxon>Agaricales</taxon>
        <taxon>Pleurotineae</taxon>
        <taxon>Stephanosporaceae</taxon>
        <taxon>Cristinia</taxon>
    </lineage>
</organism>
<comment type="subcellular location">
    <subcellularLocation>
        <location evidence="1">Endoplasmic reticulum</location>
    </subcellularLocation>
</comment>
<accession>A0A8K0XUR5</accession>
<name>A0A8K0XUR5_9AGAR</name>
<feature type="transmembrane region" description="Helical" evidence="12">
    <location>
        <begin position="6"/>
        <end position="25"/>
    </location>
</feature>
<dbReference type="Proteomes" id="UP000813824">
    <property type="component" value="Unassembled WGS sequence"/>
</dbReference>
<evidence type="ECO:0000313" key="14">
    <source>
        <dbReference type="Proteomes" id="UP000813824"/>
    </source>
</evidence>
<dbReference type="PRINTS" id="PR00081">
    <property type="entry name" value="GDHRDH"/>
</dbReference>
<comment type="pathway">
    <text evidence="3">Sphingolipid metabolism.</text>
</comment>
<evidence type="ECO:0000256" key="10">
    <source>
        <dbReference type="ARBA" id="ARBA00044737"/>
    </source>
</evidence>
<dbReference type="FunFam" id="3.40.50.720:FF:000468">
    <property type="entry name" value="Short-chain dehydrogenase, putative"/>
    <property type="match status" value="1"/>
</dbReference>
<dbReference type="GO" id="GO:0005789">
    <property type="term" value="C:endoplasmic reticulum membrane"/>
    <property type="evidence" value="ECO:0007669"/>
    <property type="project" value="TreeGrafter"/>
</dbReference>
<comment type="catalytic activity">
    <reaction evidence="11">
        <text>sphinganine + NADP(+) = 3-oxosphinganine + NADPH + H(+)</text>
        <dbReference type="Rhea" id="RHEA:22640"/>
        <dbReference type="ChEBI" id="CHEBI:15378"/>
        <dbReference type="ChEBI" id="CHEBI:57783"/>
        <dbReference type="ChEBI" id="CHEBI:57817"/>
        <dbReference type="ChEBI" id="CHEBI:58299"/>
        <dbReference type="ChEBI" id="CHEBI:58349"/>
        <dbReference type="EC" id="1.1.1.102"/>
    </reaction>
    <physiologicalReaction direction="right-to-left" evidence="11">
        <dbReference type="Rhea" id="RHEA:22642"/>
    </physiologicalReaction>
</comment>
<keyword evidence="7" id="KW-0560">Oxidoreductase</keyword>
<evidence type="ECO:0000256" key="2">
    <source>
        <dbReference type="ARBA" id="ARBA00004760"/>
    </source>
</evidence>
<dbReference type="PANTHER" id="PTHR43550:SF3">
    <property type="entry name" value="3-KETODIHYDROSPHINGOSINE REDUCTASE"/>
    <property type="match status" value="1"/>
</dbReference>
<evidence type="ECO:0000256" key="7">
    <source>
        <dbReference type="ARBA" id="ARBA00023002"/>
    </source>
</evidence>
<reference evidence="13" key="1">
    <citation type="journal article" date="2021" name="New Phytol.">
        <title>Evolutionary innovations through gain and loss of genes in the ectomycorrhizal Boletales.</title>
        <authorList>
            <person name="Wu G."/>
            <person name="Miyauchi S."/>
            <person name="Morin E."/>
            <person name="Kuo A."/>
            <person name="Drula E."/>
            <person name="Varga T."/>
            <person name="Kohler A."/>
            <person name="Feng B."/>
            <person name="Cao Y."/>
            <person name="Lipzen A."/>
            <person name="Daum C."/>
            <person name="Hundley H."/>
            <person name="Pangilinan J."/>
            <person name="Johnson J."/>
            <person name="Barry K."/>
            <person name="LaButti K."/>
            <person name="Ng V."/>
            <person name="Ahrendt S."/>
            <person name="Min B."/>
            <person name="Choi I.G."/>
            <person name="Park H."/>
            <person name="Plett J.M."/>
            <person name="Magnuson J."/>
            <person name="Spatafora J.W."/>
            <person name="Nagy L.G."/>
            <person name="Henrissat B."/>
            <person name="Grigoriev I.V."/>
            <person name="Yang Z.L."/>
            <person name="Xu J."/>
            <person name="Martin F.M."/>
        </authorList>
    </citation>
    <scope>NUCLEOTIDE SEQUENCE</scope>
    <source>
        <strain evidence="13">KKN 215</strain>
    </source>
</reference>
<dbReference type="InterPro" id="IPR045022">
    <property type="entry name" value="KDSR-like"/>
</dbReference>
<dbReference type="GO" id="GO:0047560">
    <property type="term" value="F:3-dehydrosphinganine reductase activity"/>
    <property type="evidence" value="ECO:0007669"/>
    <property type="project" value="UniProtKB-EC"/>
</dbReference>
<dbReference type="EMBL" id="JAEVFJ010000001">
    <property type="protein sequence ID" value="KAH8107853.1"/>
    <property type="molecule type" value="Genomic_DNA"/>
</dbReference>
<dbReference type="EC" id="1.1.1.102" evidence="9"/>
<dbReference type="AlphaFoldDB" id="A0A8K0XUR5"/>
<dbReference type="PANTHER" id="PTHR43550">
    <property type="entry name" value="3-KETODIHYDROSPHINGOSINE REDUCTASE"/>
    <property type="match status" value="1"/>
</dbReference>
<dbReference type="InterPro" id="IPR002347">
    <property type="entry name" value="SDR_fam"/>
</dbReference>
<evidence type="ECO:0000313" key="13">
    <source>
        <dbReference type="EMBL" id="KAH8107853.1"/>
    </source>
</evidence>
<dbReference type="OrthoDB" id="10267115at2759"/>
<comment type="pathway">
    <text evidence="2">Lipid metabolism; sphingolipid metabolism.</text>
</comment>
<evidence type="ECO:0000256" key="9">
    <source>
        <dbReference type="ARBA" id="ARBA00026112"/>
    </source>
</evidence>
<dbReference type="Gene3D" id="3.40.50.720">
    <property type="entry name" value="NAD(P)-binding Rossmann-like Domain"/>
    <property type="match status" value="1"/>
</dbReference>
<evidence type="ECO:0000256" key="1">
    <source>
        <dbReference type="ARBA" id="ARBA00004240"/>
    </source>
</evidence>
<keyword evidence="5" id="KW-0521">NADP</keyword>